<evidence type="ECO:0000256" key="3">
    <source>
        <dbReference type="ARBA" id="ARBA00022989"/>
    </source>
</evidence>
<organism evidence="5 6">
    <name type="scientific">Artemisia annua</name>
    <name type="common">Sweet wormwood</name>
    <dbReference type="NCBI Taxonomy" id="35608"/>
    <lineage>
        <taxon>Eukaryota</taxon>
        <taxon>Viridiplantae</taxon>
        <taxon>Streptophyta</taxon>
        <taxon>Embryophyta</taxon>
        <taxon>Tracheophyta</taxon>
        <taxon>Spermatophyta</taxon>
        <taxon>Magnoliopsida</taxon>
        <taxon>eudicotyledons</taxon>
        <taxon>Gunneridae</taxon>
        <taxon>Pentapetalae</taxon>
        <taxon>asterids</taxon>
        <taxon>campanulids</taxon>
        <taxon>Asterales</taxon>
        <taxon>Asteraceae</taxon>
        <taxon>Asteroideae</taxon>
        <taxon>Anthemideae</taxon>
        <taxon>Artemisiinae</taxon>
        <taxon>Artemisia</taxon>
    </lineage>
</organism>
<gene>
    <name evidence="5" type="ORF">CTI12_AA329340</name>
</gene>
<sequence length="424" mass="46893">MANAPNDVLYELFIRLPAKLLARMSRLQVIAELRPGDLFHSADILSSIEFDRDVDLFATAGVSCRIKVFDFASSPEIATIHTATFMLTFGGSKNSGYIMPVFVTCGAAALTMKDNHEVSHLGESLADAGHISSAHRNPTVTLALAAVGHLAMHYILLPRGQIDKSLDLEGKVVKTVKQAKHHLKSVYFAEFLLLYKHVGARATIPAFENYGFWQVYPPSMGRRVYSYSQTPEVDIGIGCLECGYGRCYWSCQFSKDAHEESRAVTKAAATKAIKQRMEKDVDEVIQQMQVTLQNVERTKDVLFNVAAESGDLKKQACAIYSNWWPMYISLFTRYFSVDIDAIREYASTFDDIQYLRAQIRDFDGIDLRMRLPAVVSKLHKAVNQNGGITCIHCSAGHVRAPATANGEVIDVVSANAAGIHVMGS</sequence>
<evidence type="ECO:0000313" key="5">
    <source>
        <dbReference type="EMBL" id="PWA66227.1"/>
    </source>
</evidence>
<dbReference type="InterPro" id="IPR015943">
    <property type="entry name" value="WD40/YVTN_repeat-like_dom_sf"/>
</dbReference>
<dbReference type="PROSITE" id="PS00221">
    <property type="entry name" value="MIP"/>
    <property type="match status" value="1"/>
</dbReference>
<dbReference type="GO" id="GO:0005983">
    <property type="term" value="P:starch catabolic process"/>
    <property type="evidence" value="ECO:0007669"/>
    <property type="project" value="TreeGrafter"/>
</dbReference>
<keyword evidence="6" id="KW-1185">Reference proteome</keyword>
<dbReference type="EMBL" id="PKPP01004077">
    <property type="protein sequence ID" value="PWA66227.1"/>
    <property type="molecule type" value="Genomic_DNA"/>
</dbReference>
<dbReference type="InterPro" id="IPR052832">
    <property type="entry name" value="Starch-Glucan_Phosphatase"/>
</dbReference>
<dbReference type="InterPro" id="IPR023271">
    <property type="entry name" value="Aquaporin-like"/>
</dbReference>
<protein>
    <submittedName>
        <fullName evidence="5">Dual specificity phosphatase, catalytic domain-containing protein</fullName>
    </submittedName>
</protein>
<evidence type="ECO:0000256" key="4">
    <source>
        <dbReference type="ARBA" id="ARBA00023136"/>
    </source>
</evidence>
<evidence type="ECO:0000313" key="6">
    <source>
        <dbReference type="Proteomes" id="UP000245207"/>
    </source>
</evidence>
<proteinExistence type="predicted"/>
<dbReference type="Gene3D" id="3.90.190.10">
    <property type="entry name" value="Protein tyrosine phosphatase superfamily"/>
    <property type="match status" value="1"/>
</dbReference>
<reference evidence="5 6" key="1">
    <citation type="journal article" date="2018" name="Mol. Plant">
        <title>The genome of Artemisia annua provides insight into the evolution of Asteraceae family and artemisinin biosynthesis.</title>
        <authorList>
            <person name="Shen Q."/>
            <person name="Zhang L."/>
            <person name="Liao Z."/>
            <person name="Wang S."/>
            <person name="Yan T."/>
            <person name="Shi P."/>
            <person name="Liu M."/>
            <person name="Fu X."/>
            <person name="Pan Q."/>
            <person name="Wang Y."/>
            <person name="Lv Z."/>
            <person name="Lu X."/>
            <person name="Zhang F."/>
            <person name="Jiang W."/>
            <person name="Ma Y."/>
            <person name="Chen M."/>
            <person name="Hao X."/>
            <person name="Li L."/>
            <person name="Tang Y."/>
            <person name="Lv G."/>
            <person name="Zhou Y."/>
            <person name="Sun X."/>
            <person name="Brodelius P.E."/>
            <person name="Rose J.K.C."/>
            <person name="Tang K."/>
        </authorList>
    </citation>
    <scope>NUCLEOTIDE SEQUENCE [LARGE SCALE GENOMIC DNA]</scope>
    <source>
        <strain evidence="6">cv. Huhao1</strain>
        <tissue evidence="5">Leaf</tissue>
    </source>
</reference>
<dbReference type="InterPro" id="IPR022357">
    <property type="entry name" value="MIP_CS"/>
</dbReference>
<keyword evidence="3" id="KW-1133">Transmembrane helix</keyword>
<dbReference type="PANTHER" id="PTHR46642:SF3">
    <property type="entry name" value="PHOSPHOGLUCAN PHOSPHATASE DSP4, CHLOROPLASTIC"/>
    <property type="match status" value="1"/>
</dbReference>
<dbReference type="SUPFAM" id="SSF81338">
    <property type="entry name" value="Aquaporin-like"/>
    <property type="match status" value="1"/>
</dbReference>
<accession>A0A2U1MYB9</accession>
<dbReference type="PANTHER" id="PTHR46642">
    <property type="entry name" value="DUAL SPECIFICITY PHOSPHATASE, SUBGROUP, CATALYTIC DOMAIN"/>
    <property type="match status" value="1"/>
</dbReference>
<dbReference type="GO" id="GO:0019203">
    <property type="term" value="F:carbohydrate phosphatase activity"/>
    <property type="evidence" value="ECO:0007669"/>
    <property type="project" value="TreeGrafter"/>
</dbReference>
<dbReference type="GO" id="GO:2001070">
    <property type="term" value="F:starch binding"/>
    <property type="evidence" value="ECO:0007669"/>
    <property type="project" value="TreeGrafter"/>
</dbReference>
<comment type="caution">
    <text evidence="5">The sequence shown here is derived from an EMBL/GenBank/DDBJ whole genome shotgun (WGS) entry which is preliminary data.</text>
</comment>
<dbReference type="GO" id="GO:0016020">
    <property type="term" value="C:membrane"/>
    <property type="evidence" value="ECO:0007669"/>
    <property type="project" value="UniProtKB-SubCell"/>
</dbReference>
<name>A0A2U1MYB9_ARTAN</name>
<keyword evidence="2" id="KW-0812">Transmembrane</keyword>
<dbReference type="SUPFAM" id="SSF52799">
    <property type="entry name" value="(Phosphotyrosine protein) phosphatases II"/>
    <property type="match status" value="1"/>
</dbReference>
<dbReference type="InterPro" id="IPR029021">
    <property type="entry name" value="Prot-tyrosine_phosphatase-like"/>
</dbReference>
<evidence type="ECO:0000256" key="1">
    <source>
        <dbReference type="ARBA" id="ARBA00004141"/>
    </source>
</evidence>
<dbReference type="AlphaFoldDB" id="A0A2U1MYB9"/>
<dbReference type="OrthoDB" id="273181at2759"/>
<comment type="subcellular location">
    <subcellularLocation>
        <location evidence="1">Membrane</location>
        <topology evidence="1">Multi-pass membrane protein</topology>
    </subcellularLocation>
</comment>
<dbReference type="STRING" id="35608.A0A2U1MYB9"/>
<dbReference type="Proteomes" id="UP000245207">
    <property type="component" value="Unassembled WGS sequence"/>
</dbReference>
<dbReference type="Gene3D" id="2.130.10.10">
    <property type="entry name" value="YVTN repeat-like/Quinoprotein amine dehydrogenase"/>
    <property type="match status" value="1"/>
</dbReference>
<evidence type="ECO:0000256" key="2">
    <source>
        <dbReference type="ARBA" id="ARBA00022692"/>
    </source>
</evidence>
<dbReference type="GO" id="GO:0009507">
    <property type="term" value="C:chloroplast"/>
    <property type="evidence" value="ECO:0007669"/>
    <property type="project" value="TreeGrafter"/>
</dbReference>
<keyword evidence="4" id="KW-0472">Membrane</keyword>